<sequence>MFLRLIWEQMHRILVDPSVEMQQEGGEYSLQLKCCLMNMERVSLGNDLLCRDLVMSDPGLLNLSVNKGKRENHGVVLTVLIPILFCLKTVIFLFQQPSKVLSIGIMQIVKPNL</sequence>
<dbReference type="GeneID" id="113691846"/>
<accession>A0ABM4US08</accession>
<evidence type="ECO:0000313" key="2">
    <source>
        <dbReference type="Proteomes" id="UP001652660"/>
    </source>
</evidence>
<evidence type="ECO:0000313" key="3">
    <source>
        <dbReference type="RefSeq" id="XP_071910068.1"/>
    </source>
</evidence>
<dbReference type="RefSeq" id="XP_071910069.1">
    <property type="nucleotide sequence ID" value="XM_072053968.1"/>
</dbReference>
<dbReference type="Proteomes" id="UP001652660">
    <property type="component" value="Chromosome 6c"/>
</dbReference>
<keyword evidence="1" id="KW-0812">Transmembrane</keyword>
<keyword evidence="2" id="KW-1185">Reference proteome</keyword>
<evidence type="ECO:0000313" key="4">
    <source>
        <dbReference type="RefSeq" id="XP_071910069.1"/>
    </source>
</evidence>
<keyword evidence="1" id="KW-0472">Membrane</keyword>
<feature type="transmembrane region" description="Helical" evidence="1">
    <location>
        <begin position="74"/>
        <end position="94"/>
    </location>
</feature>
<reference evidence="3 4" key="1">
    <citation type="submission" date="2025-05" db="UniProtKB">
        <authorList>
            <consortium name="RefSeq"/>
        </authorList>
    </citation>
    <scope>IDENTIFICATION</scope>
    <source>
        <tissue evidence="3 4">Leaves</tissue>
    </source>
</reference>
<gene>
    <name evidence="3 4" type="primary">LOC113691846</name>
</gene>
<protein>
    <submittedName>
        <fullName evidence="3 4">Uncharacterized protein isoform X3</fullName>
    </submittedName>
</protein>
<name>A0ABM4US08_COFAR</name>
<evidence type="ECO:0000256" key="1">
    <source>
        <dbReference type="SAM" id="Phobius"/>
    </source>
</evidence>
<dbReference type="RefSeq" id="XP_071910068.1">
    <property type="nucleotide sequence ID" value="XM_072053967.1"/>
</dbReference>
<organism evidence="2 3">
    <name type="scientific">Coffea arabica</name>
    <name type="common">Arabian coffee</name>
    <dbReference type="NCBI Taxonomy" id="13443"/>
    <lineage>
        <taxon>Eukaryota</taxon>
        <taxon>Viridiplantae</taxon>
        <taxon>Streptophyta</taxon>
        <taxon>Embryophyta</taxon>
        <taxon>Tracheophyta</taxon>
        <taxon>Spermatophyta</taxon>
        <taxon>Magnoliopsida</taxon>
        <taxon>eudicotyledons</taxon>
        <taxon>Gunneridae</taxon>
        <taxon>Pentapetalae</taxon>
        <taxon>asterids</taxon>
        <taxon>lamiids</taxon>
        <taxon>Gentianales</taxon>
        <taxon>Rubiaceae</taxon>
        <taxon>Ixoroideae</taxon>
        <taxon>Gardenieae complex</taxon>
        <taxon>Bertiereae - Coffeeae clade</taxon>
        <taxon>Coffeeae</taxon>
        <taxon>Coffea</taxon>
    </lineage>
</organism>
<keyword evidence="1" id="KW-1133">Transmembrane helix</keyword>
<proteinExistence type="predicted"/>